<dbReference type="STRING" id="227316.GA0070604_6043"/>
<dbReference type="InterPro" id="IPR019734">
    <property type="entry name" value="TPR_rpt"/>
</dbReference>
<evidence type="ECO:0000256" key="3">
    <source>
        <dbReference type="PROSITE-ProRule" id="PRU00339"/>
    </source>
</evidence>
<dbReference type="Pfam" id="PF13191">
    <property type="entry name" value="AAA_16"/>
    <property type="match status" value="1"/>
</dbReference>
<dbReference type="Gene3D" id="1.25.40.10">
    <property type="entry name" value="Tetratricopeptide repeat domain"/>
    <property type="match status" value="2"/>
</dbReference>
<evidence type="ECO:0000256" key="1">
    <source>
        <dbReference type="ARBA" id="ARBA00022741"/>
    </source>
</evidence>
<keyword evidence="3" id="KW-0802">TPR repeat</keyword>
<gene>
    <name evidence="5" type="ORF">GA0070604_6043</name>
</gene>
<dbReference type="GO" id="GO:0004016">
    <property type="term" value="F:adenylate cyclase activity"/>
    <property type="evidence" value="ECO:0007669"/>
    <property type="project" value="UniProtKB-ARBA"/>
</dbReference>
<dbReference type="InterPro" id="IPR041664">
    <property type="entry name" value="AAA_16"/>
</dbReference>
<evidence type="ECO:0000259" key="4">
    <source>
        <dbReference type="PROSITE" id="PS50125"/>
    </source>
</evidence>
<reference evidence="6" key="1">
    <citation type="submission" date="2016-06" db="EMBL/GenBank/DDBJ databases">
        <authorList>
            <person name="Varghese N."/>
            <person name="Submissions Spin"/>
        </authorList>
    </citation>
    <scope>NUCLEOTIDE SEQUENCE [LARGE SCALE GENOMIC DNA]</scope>
    <source>
        <strain evidence="6">DSM 44814</strain>
    </source>
</reference>
<accession>A0A1C6VMS3</accession>
<feature type="repeat" description="TPR" evidence="3">
    <location>
        <begin position="781"/>
        <end position="814"/>
    </location>
</feature>
<dbReference type="SUPFAM" id="SSF48452">
    <property type="entry name" value="TPR-like"/>
    <property type="match status" value="2"/>
</dbReference>
<dbReference type="RefSeq" id="WP_091126198.1">
    <property type="nucleotide sequence ID" value="NZ_FMHY01000002.1"/>
</dbReference>
<sequence length="1193" mass="124753">MTCPVCGTVAVPGGRFCHNCGAALPAAATLPAAERRVVTVLFGDLSDFTSWSEDLDPERVGAVTDRVLAALAGAVKTFGGHVDKLTGDGIMAVFGAPVAHEDDAERAVRAALSMQRAVRRVLDDERGGGAPLGLRVGLNTGDVIAGIQAAIEYTVIGDTVNTAARLADAAAVGAVYAGARTAAATRHVASWRALRPLRLKGKREPVEAYELLGLLDAPGTRSGLGDEAPFVGRETEIGRVAGRLAEVIDRSEPRVLLMTAEAGIGKSRFAAEVERLAAGYDVGAGRYAAHTGARVLSVRCAAFGERRRLAPLADLVRAAVGLPNDAATAVTRPAVEERLRRLGQRLGRIPGDSPPVAVDQLLALLGYAELPAVAESGEWDAATAHPDAEAVPNAVADLLSALAVEAPLMIVVDDLHDATAETINALGLALSRLTGPVLVLLLGRPELVRTAGALTRVADAEVHALPPLRGADAARLLTSYLGGGKLSQADADRLLATAQGNPFYLAELVTLLMERGALTPGPDRNPPVGWRLIPGSLGSRLLSRDLAAVLAARIDALPPDARSVLRDAAVIGDTVPAGALEALREQHVGRGGRPAAVVAVELDRAVEELLQRRMLHRTRTGYAFATPLMREAAYAGVSKAELAERHAALARWAAPESADAAAPPAGGFTEPARDEFVAEHVERAGALADAVKLRPDAPARAVAPLGVAALGRAARRALRSGEPALAVEYAERAAELARDGLPLADQVVHARALLQIGRPSDALASAEKIAANAGEAATTRASALLLAGQAHQTVGDADRAVRCWQEALQVATEAELPAMRASAMRRLGMADFIAGRLGQASSRLAASYQVSLSARDPRGQAWSLQNLAWVTTTRGDFAGTDAVLGRAARLFAELRDPYGRAWLRGTTAFARLLAGRLREACRMARVFLPFGERVGEAWAVGTLRAVEAYATAELGELAEADRGARRAYREFAEVGDDWGQGFALVVRGVVARGLGAPEHAADLLTDALWYANRTSHPLLTGMAGTLRGFVALELGDRETAEREARSVLTTVEPHNPQAPAQVGPRVLLAMARLAAGDSGTAVGLLAPVATAAAHTPSLLFSRRQTMARYASALLAHGQHEQALDWAQRAVAAPAEDVRSQVIGAGVLAEALAACGRPVEALASAEEAVRLAYATEQRSERAAADTLRARLALP</sequence>
<dbReference type="InterPro" id="IPR001054">
    <property type="entry name" value="A/G_cyclase"/>
</dbReference>
<dbReference type="InterPro" id="IPR027417">
    <property type="entry name" value="P-loop_NTPase"/>
</dbReference>
<dbReference type="EMBL" id="FMHY01000002">
    <property type="protein sequence ID" value="SCL67613.1"/>
    <property type="molecule type" value="Genomic_DNA"/>
</dbReference>
<dbReference type="GO" id="GO:0005737">
    <property type="term" value="C:cytoplasm"/>
    <property type="evidence" value="ECO:0007669"/>
    <property type="project" value="TreeGrafter"/>
</dbReference>
<keyword evidence="2" id="KW-0067">ATP-binding</keyword>
<dbReference type="PROSITE" id="PS50005">
    <property type="entry name" value="TPR"/>
    <property type="match status" value="1"/>
</dbReference>
<dbReference type="Gene3D" id="3.30.70.1230">
    <property type="entry name" value="Nucleotide cyclase"/>
    <property type="match status" value="1"/>
</dbReference>
<proteinExistence type="predicted"/>
<dbReference type="InterPro" id="IPR029787">
    <property type="entry name" value="Nucleotide_cyclase"/>
</dbReference>
<evidence type="ECO:0000313" key="6">
    <source>
        <dbReference type="Proteomes" id="UP000199696"/>
    </source>
</evidence>
<dbReference type="AlphaFoldDB" id="A0A1C6VMS3"/>
<dbReference type="Proteomes" id="UP000199696">
    <property type="component" value="Unassembled WGS sequence"/>
</dbReference>
<dbReference type="PANTHER" id="PTHR16305:SF28">
    <property type="entry name" value="GUANYLATE CYCLASE DOMAIN-CONTAINING PROTEIN"/>
    <property type="match status" value="1"/>
</dbReference>
<protein>
    <submittedName>
        <fullName evidence="5">AAA ATPase domain-containing protein</fullName>
    </submittedName>
</protein>
<keyword evidence="6" id="KW-1185">Reference proteome</keyword>
<dbReference type="PANTHER" id="PTHR16305">
    <property type="entry name" value="TESTICULAR SOLUBLE ADENYLYL CYCLASE"/>
    <property type="match status" value="1"/>
</dbReference>
<dbReference type="CDD" id="cd07302">
    <property type="entry name" value="CHD"/>
    <property type="match status" value="1"/>
</dbReference>
<dbReference type="SUPFAM" id="SSF55073">
    <property type="entry name" value="Nucleotide cyclase"/>
    <property type="match status" value="1"/>
</dbReference>
<dbReference type="PROSITE" id="PS50125">
    <property type="entry name" value="GUANYLATE_CYCLASE_2"/>
    <property type="match status" value="1"/>
</dbReference>
<dbReference type="GO" id="GO:0009190">
    <property type="term" value="P:cyclic nucleotide biosynthetic process"/>
    <property type="evidence" value="ECO:0007669"/>
    <property type="project" value="InterPro"/>
</dbReference>
<evidence type="ECO:0000313" key="5">
    <source>
        <dbReference type="EMBL" id="SCL67613.1"/>
    </source>
</evidence>
<dbReference type="GO" id="GO:0005524">
    <property type="term" value="F:ATP binding"/>
    <property type="evidence" value="ECO:0007669"/>
    <property type="project" value="UniProtKB-KW"/>
</dbReference>
<dbReference type="SMART" id="SM00044">
    <property type="entry name" value="CYCc"/>
    <property type="match status" value="1"/>
</dbReference>
<dbReference type="InterPro" id="IPR011990">
    <property type="entry name" value="TPR-like_helical_dom_sf"/>
</dbReference>
<organism evidence="5 6">
    <name type="scientific">Micromonospora eburnea</name>
    <dbReference type="NCBI Taxonomy" id="227316"/>
    <lineage>
        <taxon>Bacteria</taxon>
        <taxon>Bacillati</taxon>
        <taxon>Actinomycetota</taxon>
        <taxon>Actinomycetes</taxon>
        <taxon>Micromonosporales</taxon>
        <taxon>Micromonosporaceae</taxon>
        <taxon>Micromonospora</taxon>
    </lineage>
</organism>
<keyword evidence="1" id="KW-0547">Nucleotide-binding</keyword>
<evidence type="ECO:0000256" key="2">
    <source>
        <dbReference type="ARBA" id="ARBA00022840"/>
    </source>
</evidence>
<dbReference type="SUPFAM" id="SSF52540">
    <property type="entry name" value="P-loop containing nucleoside triphosphate hydrolases"/>
    <property type="match status" value="1"/>
</dbReference>
<dbReference type="OrthoDB" id="5476461at2"/>
<name>A0A1C6VMS3_9ACTN</name>
<feature type="domain" description="Guanylate cyclase" evidence="4">
    <location>
        <begin position="39"/>
        <end position="167"/>
    </location>
</feature>
<dbReference type="Pfam" id="PF00211">
    <property type="entry name" value="Guanylate_cyc"/>
    <property type="match status" value="1"/>
</dbReference>
<dbReference type="GO" id="GO:0035556">
    <property type="term" value="P:intracellular signal transduction"/>
    <property type="evidence" value="ECO:0007669"/>
    <property type="project" value="InterPro"/>
</dbReference>